<evidence type="ECO:0008006" key="4">
    <source>
        <dbReference type="Google" id="ProtNLM"/>
    </source>
</evidence>
<dbReference type="EMBL" id="BOPF01000007">
    <property type="protein sequence ID" value="GIJ45481.1"/>
    <property type="molecule type" value="Genomic_DNA"/>
</dbReference>
<keyword evidence="1" id="KW-0732">Signal</keyword>
<dbReference type="RefSeq" id="WP_203899021.1">
    <property type="nucleotide sequence ID" value="NZ_BOPF01000007.1"/>
</dbReference>
<feature type="signal peptide" evidence="1">
    <location>
        <begin position="1"/>
        <end position="25"/>
    </location>
</feature>
<reference evidence="2" key="1">
    <citation type="submission" date="2021-01" db="EMBL/GenBank/DDBJ databases">
        <title>Whole genome shotgun sequence of Virgisporangium aliadipatigenens NBRC 105644.</title>
        <authorList>
            <person name="Komaki H."/>
            <person name="Tamura T."/>
        </authorList>
    </citation>
    <scope>NUCLEOTIDE SEQUENCE</scope>
    <source>
        <strain evidence="2">NBRC 105644</strain>
    </source>
</reference>
<accession>A0A8J3YI26</accession>
<proteinExistence type="predicted"/>
<keyword evidence="3" id="KW-1185">Reference proteome</keyword>
<name>A0A8J3YI26_9ACTN</name>
<organism evidence="2 3">
    <name type="scientific">Virgisporangium aliadipatigenens</name>
    <dbReference type="NCBI Taxonomy" id="741659"/>
    <lineage>
        <taxon>Bacteria</taxon>
        <taxon>Bacillati</taxon>
        <taxon>Actinomycetota</taxon>
        <taxon>Actinomycetes</taxon>
        <taxon>Micromonosporales</taxon>
        <taxon>Micromonosporaceae</taxon>
        <taxon>Virgisporangium</taxon>
    </lineage>
</organism>
<gene>
    <name evidence="2" type="ORF">Val02_23670</name>
</gene>
<dbReference type="Proteomes" id="UP000619260">
    <property type="component" value="Unassembled WGS sequence"/>
</dbReference>
<feature type="chain" id="PRO_5035252237" description="Tat pathway signal sequence domain protein" evidence="1">
    <location>
        <begin position="26"/>
        <end position="221"/>
    </location>
</feature>
<evidence type="ECO:0000313" key="3">
    <source>
        <dbReference type="Proteomes" id="UP000619260"/>
    </source>
</evidence>
<dbReference type="AlphaFoldDB" id="A0A8J3YI26"/>
<sequence>MRKLTCAAAALTFAVGILLPSPAKAADDAVLTEGALGGPAVAVGAVITSSLKAGTAATFYTTATGTTGVTCKESSFSGTVTANPPAGGVATESVTAQTFTSCTSNIFGVTGVQSITINNLPFDAAVNGSTGAITIASGNAGVIQATVKLSTLLGSTTCVYQVVDKTFSGTTSNADNSIAFSNAAFAKSTGSVLCPSSSFFTATYAPAVVSSSPGSPAVFVQ</sequence>
<evidence type="ECO:0000256" key="1">
    <source>
        <dbReference type="SAM" id="SignalP"/>
    </source>
</evidence>
<comment type="caution">
    <text evidence="2">The sequence shown here is derived from an EMBL/GenBank/DDBJ whole genome shotgun (WGS) entry which is preliminary data.</text>
</comment>
<evidence type="ECO:0000313" key="2">
    <source>
        <dbReference type="EMBL" id="GIJ45481.1"/>
    </source>
</evidence>
<protein>
    <recommendedName>
        <fullName evidence="4">Tat pathway signal sequence domain protein</fullName>
    </recommendedName>
</protein>